<dbReference type="InterPro" id="IPR001711">
    <property type="entry name" value="PLipase_C_Pinositol-sp_Y"/>
</dbReference>
<dbReference type="Gene3D" id="1.10.238.10">
    <property type="entry name" value="EF-hand"/>
    <property type="match status" value="1"/>
</dbReference>
<feature type="region of interest" description="Disordered" evidence="3">
    <location>
        <begin position="256"/>
        <end position="307"/>
    </location>
</feature>
<evidence type="ECO:0000256" key="3">
    <source>
        <dbReference type="SAM" id="MobiDB-lite"/>
    </source>
</evidence>
<dbReference type="PROSITE" id="PS50008">
    <property type="entry name" value="PIPLC_Y_DOMAIN"/>
    <property type="match status" value="1"/>
</dbReference>
<evidence type="ECO:0000313" key="6">
    <source>
        <dbReference type="Proteomes" id="UP001327560"/>
    </source>
</evidence>
<evidence type="ECO:0000259" key="4">
    <source>
        <dbReference type="PROSITE" id="PS50008"/>
    </source>
</evidence>
<name>A0AAQ3KGZ2_9LILI</name>
<accession>A0AAQ3KGZ2</accession>
<dbReference type="GO" id="GO:0016042">
    <property type="term" value="P:lipid catabolic process"/>
    <property type="evidence" value="ECO:0007669"/>
    <property type="project" value="UniProtKB-KW"/>
</dbReference>
<dbReference type="SUPFAM" id="SSF47473">
    <property type="entry name" value="EF-hand"/>
    <property type="match status" value="1"/>
</dbReference>
<keyword evidence="2" id="KW-0442">Lipid degradation</keyword>
<dbReference type="InterPro" id="IPR000909">
    <property type="entry name" value="PLipase_C_PInositol-sp_X_dom"/>
</dbReference>
<dbReference type="PANTHER" id="PTHR10336:SF154">
    <property type="entry name" value="PHOSPHOINOSITIDE PHOSPHOLIPASE C 2"/>
    <property type="match status" value="1"/>
</dbReference>
<dbReference type="Gene3D" id="3.20.20.190">
    <property type="entry name" value="Phosphatidylinositol (PI) phosphodiesterase"/>
    <property type="match status" value="1"/>
</dbReference>
<evidence type="ECO:0000313" key="5">
    <source>
        <dbReference type="EMBL" id="WOL08487.1"/>
    </source>
</evidence>
<dbReference type="PROSITE" id="PS50007">
    <property type="entry name" value="PIPLC_X_DOMAIN"/>
    <property type="match status" value="1"/>
</dbReference>
<dbReference type="GO" id="GO:0051209">
    <property type="term" value="P:release of sequestered calcium ion into cytosol"/>
    <property type="evidence" value="ECO:0007669"/>
    <property type="project" value="TreeGrafter"/>
</dbReference>
<dbReference type="PRINTS" id="PR00390">
    <property type="entry name" value="PHPHLIPASEC"/>
</dbReference>
<organism evidence="5 6">
    <name type="scientific">Canna indica</name>
    <name type="common">Indian-shot</name>
    <dbReference type="NCBI Taxonomy" id="4628"/>
    <lineage>
        <taxon>Eukaryota</taxon>
        <taxon>Viridiplantae</taxon>
        <taxon>Streptophyta</taxon>
        <taxon>Embryophyta</taxon>
        <taxon>Tracheophyta</taxon>
        <taxon>Spermatophyta</taxon>
        <taxon>Magnoliopsida</taxon>
        <taxon>Liliopsida</taxon>
        <taxon>Zingiberales</taxon>
        <taxon>Cannaceae</taxon>
        <taxon>Canna</taxon>
    </lineage>
</organism>
<dbReference type="Pfam" id="PF00388">
    <property type="entry name" value="PI-PLC-X"/>
    <property type="match status" value="1"/>
</dbReference>
<gene>
    <name evidence="5" type="ORF">Cni_G17240</name>
</gene>
<comment type="catalytic activity">
    <reaction evidence="2">
        <text>a 1,2-diacyl-sn-glycero-3-phospho-(1D-myo-inositol-4,5-bisphosphate) + H2O = 1D-myo-inositol 1,4,5-trisphosphate + a 1,2-diacyl-sn-glycerol + H(+)</text>
        <dbReference type="Rhea" id="RHEA:33179"/>
        <dbReference type="ChEBI" id="CHEBI:15377"/>
        <dbReference type="ChEBI" id="CHEBI:15378"/>
        <dbReference type="ChEBI" id="CHEBI:17815"/>
        <dbReference type="ChEBI" id="CHEBI:58456"/>
        <dbReference type="ChEBI" id="CHEBI:203600"/>
        <dbReference type="EC" id="3.1.4.11"/>
    </reaction>
</comment>
<evidence type="ECO:0000256" key="1">
    <source>
        <dbReference type="ARBA" id="ARBA00004202"/>
    </source>
</evidence>
<evidence type="ECO:0000256" key="2">
    <source>
        <dbReference type="RuleBase" id="RU361133"/>
    </source>
</evidence>
<keyword evidence="2" id="KW-0378">Hydrolase</keyword>
<dbReference type="InterPro" id="IPR011992">
    <property type="entry name" value="EF-hand-dom_pair"/>
</dbReference>
<feature type="compositionally biased region" description="Basic and acidic residues" evidence="3">
    <location>
        <begin position="256"/>
        <end position="290"/>
    </location>
</feature>
<dbReference type="SMART" id="SM00148">
    <property type="entry name" value="PLCXc"/>
    <property type="match status" value="1"/>
</dbReference>
<dbReference type="GO" id="GO:0048015">
    <property type="term" value="P:phosphatidylinositol-mediated signaling"/>
    <property type="evidence" value="ECO:0007669"/>
    <property type="project" value="TreeGrafter"/>
</dbReference>
<sequence>MSSYSVCFCFRRRFRPASVEAPTAIKDVFKQYVEGGAMGAEELRRFFEGVQGDATASREAAQGIIDATREMKYLKVRHKKGFSVDEFYRYLFSDDNAALPPLRVYQDMNAPLSHYFIYTGHNSYLTGNQLSSDCSDAPIIEALRKRVRVVELDLWPNSTNDNVDVLHGRTLTSPIELIKCLRSIKEHAFTESEYPVIITLEDHLTPELQAKVAEMLVDTFGDTLYTTESESLEKYPSPTELKKRILISTKPPKEYLESKSFKGKEPQGRKGYDTKHDNANKIQHETSEHFQEEEEEADEGDGKSHHMLPTEYKDLIPIAAKKKVKGDLASSLKIDPQKVTRFSLSELEFENATLSYGTELIRFTQRNLLRIYPKGSRVTSSNYKPLLGWIHGAQMVALNMQSAWCIVAML</sequence>
<dbReference type="InterPro" id="IPR001192">
    <property type="entry name" value="PI-PLC_fam"/>
</dbReference>
<dbReference type="GO" id="GO:0004435">
    <property type="term" value="F:phosphatidylinositol-4,5-bisphosphate phospholipase C activity"/>
    <property type="evidence" value="ECO:0007669"/>
    <property type="project" value="UniProtKB-EC"/>
</dbReference>
<dbReference type="InterPro" id="IPR017946">
    <property type="entry name" value="PLC-like_Pdiesterase_TIM-brl"/>
</dbReference>
<dbReference type="GO" id="GO:0005886">
    <property type="term" value="C:plasma membrane"/>
    <property type="evidence" value="ECO:0007669"/>
    <property type="project" value="UniProtKB-SubCell"/>
</dbReference>
<dbReference type="SUPFAM" id="SSF51695">
    <property type="entry name" value="PLC-like phosphodiesterases"/>
    <property type="match status" value="1"/>
</dbReference>
<keyword evidence="6" id="KW-1185">Reference proteome</keyword>
<reference evidence="5 6" key="1">
    <citation type="submission" date="2023-10" db="EMBL/GenBank/DDBJ databases">
        <title>Chromosome-scale genome assembly provides insights into flower coloration mechanisms of Canna indica.</title>
        <authorList>
            <person name="Li C."/>
        </authorList>
    </citation>
    <scope>NUCLEOTIDE SEQUENCE [LARGE SCALE GENOMIC DNA]</scope>
    <source>
        <tissue evidence="5">Flower</tissue>
    </source>
</reference>
<dbReference type="AlphaFoldDB" id="A0AAQ3KGZ2"/>
<feature type="domain" description="PI-PLC Y-box" evidence="4">
    <location>
        <begin position="343"/>
        <end position="402"/>
    </location>
</feature>
<comment type="subcellular location">
    <subcellularLocation>
        <location evidence="1">Cell membrane</location>
        <topology evidence="1">Peripheral membrane protein</topology>
    </subcellularLocation>
</comment>
<dbReference type="Proteomes" id="UP001327560">
    <property type="component" value="Chromosome 5"/>
</dbReference>
<dbReference type="Pfam" id="PF00387">
    <property type="entry name" value="PI-PLC-Y"/>
    <property type="match status" value="1"/>
</dbReference>
<dbReference type="EC" id="3.1.4.11" evidence="2"/>
<protein>
    <recommendedName>
        <fullName evidence="2">Phosphoinositide phospholipase C</fullName>
        <ecNumber evidence="2">3.1.4.11</ecNumber>
    </recommendedName>
</protein>
<dbReference type="EMBL" id="CP136894">
    <property type="protein sequence ID" value="WOL08487.1"/>
    <property type="molecule type" value="Genomic_DNA"/>
</dbReference>
<dbReference type="SMART" id="SM00149">
    <property type="entry name" value="PLCYc"/>
    <property type="match status" value="1"/>
</dbReference>
<dbReference type="PANTHER" id="PTHR10336">
    <property type="entry name" value="PHOSPHOINOSITIDE-SPECIFIC PHOSPHOLIPASE C FAMILY PROTEIN"/>
    <property type="match status" value="1"/>
</dbReference>
<proteinExistence type="predicted"/>
<keyword evidence="2" id="KW-0443">Lipid metabolism</keyword>